<evidence type="ECO:0000313" key="3">
    <source>
        <dbReference type="Proteomes" id="UP001141806"/>
    </source>
</evidence>
<organism evidence="2 3">
    <name type="scientific">Protea cynaroides</name>
    <dbReference type="NCBI Taxonomy" id="273540"/>
    <lineage>
        <taxon>Eukaryota</taxon>
        <taxon>Viridiplantae</taxon>
        <taxon>Streptophyta</taxon>
        <taxon>Embryophyta</taxon>
        <taxon>Tracheophyta</taxon>
        <taxon>Spermatophyta</taxon>
        <taxon>Magnoliopsida</taxon>
        <taxon>Proteales</taxon>
        <taxon>Proteaceae</taxon>
        <taxon>Protea</taxon>
    </lineage>
</organism>
<feature type="chain" id="PRO_5040253218" evidence="1">
    <location>
        <begin position="16"/>
        <end position="64"/>
    </location>
</feature>
<dbReference type="EMBL" id="JAMYWD010000001">
    <property type="protein sequence ID" value="KAJ4981123.1"/>
    <property type="molecule type" value="Genomic_DNA"/>
</dbReference>
<keyword evidence="3" id="KW-1185">Reference proteome</keyword>
<sequence length="64" mass="7626">MVFMVVLLMVQDAFLINELARIVCKGLERSDYKKIGCKLRDLLRKSNFLRENRRFLALMVFGFR</sequence>
<accession>A0A9Q0L276</accession>
<dbReference type="OrthoDB" id="1911210at2759"/>
<protein>
    <submittedName>
        <fullName evidence="2">Uncharacterized protein</fullName>
    </submittedName>
</protein>
<dbReference type="Proteomes" id="UP001141806">
    <property type="component" value="Unassembled WGS sequence"/>
</dbReference>
<evidence type="ECO:0000256" key="1">
    <source>
        <dbReference type="SAM" id="SignalP"/>
    </source>
</evidence>
<proteinExistence type="predicted"/>
<gene>
    <name evidence="2" type="ORF">NE237_031960</name>
</gene>
<dbReference type="AlphaFoldDB" id="A0A9Q0L276"/>
<reference evidence="2" key="1">
    <citation type="journal article" date="2023" name="Plant J.">
        <title>The genome of the king protea, Protea cynaroides.</title>
        <authorList>
            <person name="Chang J."/>
            <person name="Duong T.A."/>
            <person name="Schoeman C."/>
            <person name="Ma X."/>
            <person name="Roodt D."/>
            <person name="Barker N."/>
            <person name="Li Z."/>
            <person name="Van de Peer Y."/>
            <person name="Mizrachi E."/>
        </authorList>
    </citation>
    <scope>NUCLEOTIDE SEQUENCE</scope>
    <source>
        <tissue evidence="2">Young leaves</tissue>
    </source>
</reference>
<evidence type="ECO:0000313" key="2">
    <source>
        <dbReference type="EMBL" id="KAJ4981123.1"/>
    </source>
</evidence>
<keyword evidence="1" id="KW-0732">Signal</keyword>
<feature type="signal peptide" evidence="1">
    <location>
        <begin position="1"/>
        <end position="15"/>
    </location>
</feature>
<name>A0A9Q0L276_9MAGN</name>
<comment type="caution">
    <text evidence="2">The sequence shown here is derived from an EMBL/GenBank/DDBJ whole genome shotgun (WGS) entry which is preliminary data.</text>
</comment>